<dbReference type="InterPro" id="IPR038729">
    <property type="entry name" value="Rad50/SbcC_AAA"/>
</dbReference>
<dbReference type="AlphaFoldDB" id="A0A3C1KEI8"/>
<evidence type="ECO:0000256" key="1">
    <source>
        <dbReference type="ARBA" id="ARBA00006930"/>
    </source>
</evidence>
<proteinExistence type="inferred from homology"/>
<evidence type="ECO:0000313" key="5">
    <source>
        <dbReference type="EMBL" id="HAN25089.1"/>
    </source>
</evidence>
<reference evidence="5 6" key="1">
    <citation type="journal article" date="2018" name="Nat. Biotechnol.">
        <title>A standardized bacterial taxonomy based on genome phylogeny substantially revises the tree of life.</title>
        <authorList>
            <person name="Parks D.H."/>
            <person name="Chuvochina M."/>
            <person name="Waite D.W."/>
            <person name="Rinke C."/>
            <person name="Skarshewski A."/>
            <person name="Chaumeil P.A."/>
            <person name="Hugenholtz P."/>
        </authorList>
    </citation>
    <scope>NUCLEOTIDE SEQUENCE [LARGE SCALE GENOMIC DNA]</scope>
    <source>
        <strain evidence="5">UBA9152</strain>
    </source>
</reference>
<protein>
    <recommendedName>
        <fullName evidence="3">Nuclease SbcCD subunit C</fullName>
    </recommendedName>
</protein>
<dbReference type="InterPro" id="IPR027417">
    <property type="entry name" value="P-loop_NTPase"/>
</dbReference>
<sequence>MKLHSLELEGFGPYRERQRVDFDAFDADGLYLITGRTGAGKSSILDGVCFALFGAVPRYEAGDKRLRSDHSGPNDITEVALEFSAAGERWRIVRAPDYERPKQRGEGVTLEKARAELARWDGTGWRGVAAGPRDVGVTLAEVVGLTQAQFLQVILLAQNRFQRFLLARNDERQELLRTLFDSRSYDDLTRRLDERRKSARDALDRGADAVALVRR</sequence>
<name>A0A3C1KEI8_9MICO</name>
<evidence type="ECO:0000313" key="6">
    <source>
        <dbReference type="Proteomes" id="UP000257479"/>
    </source>
</evidence>
<dbReference type="PANTHER" id="PTHR32114">
    <property type="entry name" value="ABC TRANSPORTER ABCH.3"/>
    <property type="match status" value="1"/>
</dbReference>
<accession>A0A3C1KEI8</accession>
<dbReference type="Gene3D" id="3.40.50.300">
    <property type="entry name" value="P-loop containing nucleotide triphosphate hydrolases"/>
    <property type="match status" value="1"/>
</dbReference>
<dbReference type="Proteomes" id="UP000257479">
    <property type="component" value="Unassembled WGS sequence"/>
</dbReference>
<gene>
    <name evidence="5" type="ORF">DCP95_11030</name>
</gene>
<dbReference type="EMBL" id="DMNG01000188">
    <property type="protein sequence ID" value="HAN25089.1"/>
    <property type="molecule type" value="Genomic_DNA"/>
</dbReference>
<comment type="subunit">
    <text evidence="2">Heterodimer of SbcC and SbcD.</text>
</comment>
<dbReference type="GO" id="GO:0016887">
    <property type="term" value="F:ATP hydrolysis activity"/>
    <property type="evidence" value="ECO:0007669"/>
    <property type="project" value="InterPro"/>
</dbReference>
<evidence type="ECO:0000259" key="4">
    <source>
        <dbReference type="Pfam" id="PF13476"/>
    </source>
</evidence>
<comment type="similarity">
    <text evidence="1">Belongs to the SMC family. SbcC subfamily.</text>
</comment>
<comment type="caution">
    <text evidence="5">The sequence shown here is derived from an EMBL/GenBank/DDBJ whole genome shotgun (WGS) entry which is preliminary data.</text>
</comment>
<organism evidence="5 6">
    <name type="scientific">Microbacterium ginsengisoli</name>
    <dbReference type="NCBI Taxonomy" id="400772"/>
    <lineage>
        <taxon>Bacteria</taxon>
        <taxon>Bacillati</taxon>
        <taxon>Actinomycetota</taxon>
        <taxon>Actinomycetes</taxon>
        <taxon>Micrococcales</taxon>
        <taxon>Microbacteriaceae</taxon>
        <taxon>Microbacterium</taxon>
    </lineage>
</organism>
<feature type="domain" description="Rad50/SbcC-type AAA" evidence="4">
    <location>
        <begin position="5"/>
        <end position="197"/>
    </location>
</feature>
<dbReference type="GO" id="GO:0006302">
    <property type="term" value="P:double-strand break repair"/>
    <property type="evidence" value="ECO:0007669"/>
    <property type="project" value="InterPro"/>
</dbReference>
<dbReference type="SUPFAM" id="SSF52540">
    <property type="entry name" value="P-loop containing nucleoside triphosphate hydrolases"/>
    <property type="match status" value="1"/>
</dbReference>
<dbReference type="PANTHER" id="PTHR32114:SF2">
    <property type="entry name" value="ABC TRANSPORTER ABCH.3"/>
    <property type="match status" value="1"/>
</dbReference>
<evidence type="ECO:0000256" key="3">
    <source>
        <dbReference type="ARBA" id="ARBA00013368"/>
    </source>
</evidence>
<dbReference type="Pfam" id="PF13476">
    <property type="entry name" value="AAA_23"/>
    <property type="match status" value="1"/>
</dbReference>
<evidence type="ECO:0000256" key="2">
    <source>
        <dbReference type="ARBA" id="ARBA00011322"/>
    </source>
</evidence>